<reference evidence="10 11" key="1">
    <citation type="submission" date="2012-06" db="EMBL/GenBank/DDBJ databases">
        <title>Finished chromosome of genome of Chroococcidiopsis thermalis PCC 7203.</title>
        <authorList>
            <consortium name="US DOE Joint Genome Institute"/>
            <person name="Gugger M."/>
            <person name="Coursin T."/>
            <person name="Rippka R."/>
            <person name="Tandeau De Marsac N."/>
            <person name="Huntemann M."/>
            <person name="Wei C.-L."/>
            <person name="Han J."/>
            <person name="Detter J.C."/>
            <person name="Han C."/>
            <person name="Tapia R."/>
            <person name="Davenport K."/>
            <person name="Daligault H."/>
            <person name="Erkkila T."/>
            <person name="Gu W."/>
            <person name="Munk A.C.C."/>
            <person name="Teshima H."/>
            <person name="Xu Y."/>
            <person name="Chain P."/>
            <person name="Chen A."/>
            <person name="Krypides N."/>
            <person name="Mavromatis K."/>
            <person name="Markowitz V."/>
            <person name="Szeto E."/>
            <person name="Ivanova N."/>
            <person name="Mikhailova N."/>
            <person name="Ovchinnikova G."/>
            <person name="Pagani I."/>
            <person name="Pati A."/>
            <person name="Goodwin L."/>
            <person name="Peters L."/>
            <person name="Pitluck S."/>
            <person name="Woyke T."/>
            <person name="Kerfeld C."/>
        </authorList>
    </citation>
    <scope>NUCLEOTIDE SEQUENCE [LARGE SCALE GENOMIC DNA]</scope>
    <source>
        <strain evidence="10 11">PCC 7203</strain>
    </source>
</reference>
<dbReference type="EMBL" id="CP003597">
    <property type="protein sequence ID" value="AFY89099.1"/>
    <property type="molecule type" value="Genomic_DNA"/>
</dbReference>
<dbReference type="InParanoid" id="K9U4C5"/>
<evidence type="ECO:0000313" key="11">
    <source>
        <dbReference type="Proteomes" id="UP000010384"/>
    </source>
</evidence>
<comment type="similarity">
    <text evidence="8">Belongs to the P-Pant transferase superfamily. AcpS family.</text>
</comment>
<dbReference type="EC" id="2.7.8.7" evidence="8"/>
<keyword evidence="8" id="KW-0963">Cytoplasm</keyword>
<comment type="caution">
    <text evidence="8">Lacks conserved residue(s) required for the propagation of feature annotation.</text>
</comment>
<evidence type="ECO:0000256" key="6">
    <source>
        <dbReference type="ARBA" id="ARBA00023098"/>
    </source>
</evidence>
<dbReference type="KEGG" id="cthe:Chro_3654"/>
<dbReference type="NCBIfam" id="TIGR00556">
    <property type="entry name" value="pantethn_trn"/>
    <property type="match status" value="1"/>
</dbReference>
<keyword evidence="6 8" id="KW-0443">Lipid metabolism</keyword>
<organism evidence="10 11">
    <name type="scientific">Chroococcidiopsis thermalis (strain PCC 7203)</name>
    <dbReference type="NCBI Taxonomy" id="251229"/>
    <lineage>
        <taxon>Bacteria</taxon>
        <taxon>Bacillati</taxon>
        <taxon>Cyanobacteriota</taxon>
        <taxon>Cyanophyceae</taxon>
        <taxon>Chroococcidiopsidales</taxon>
        <taxon>Chroococcidiopsidaceae</taxon>
        <taxon>Chroococcidiopsis</taxon>
    </lineage>
</organism>
<dbReference type="HOGENOM" id="CLU_089696_0_1_3"/>
<dbReference type="GO" id="GO:0005737">
    <property type="term" value="C:cytoplasm"/>
    <property type="evidence" value="ECO:0007669"/>
    <property type="project" value="UniProtKB-SubCell"/>
</dbReference>
<accession>K9U4C5</accession>
<keyword evidence="7 8" id="KW-0275">Fatty acid biosynthesis</keyword>
<dbReference type="InterPro" id="IPR002582">
    <property type="entry name" value="ACPS"/>
</dbReference>
<dbReference type="SUPFAM" id="SSF56214">
    <property type="entry name" value="4'-phosphopantetheinyl transferase"/>
    <property type="match status" value="1"/>
</dbReference>
<evidence type="ECO:0000256" key="1">
    <source>
        <dbReference type="ARBA" id="ARBA00022516"/>
    </source>
</evidence>
<dbReference type="GO" id="GO:0000287">
    <property type="term" value="F:magnesium ion binding"/>
    <property type="evidence" value="ECO:0007669"/>
    <property type="project" value="UniProtKB-UniRule"/>
</dbReference>
<sequence>MYIVGHSLKIVETRRIAKLMERLGARFETQRFTPTELNVIESNVKRIQYLTGRFATKEAILTVLGQGWSQGISWLDIEVQRMPTGEPSVVLYGNCQKIATKLGIRKWLISISHVSSCAAACAIALGTGSEPVTPKTSVS</sequence>
<dbReference type="FunCoup" id="K9U4C5">
    <property type="interactions" value="122"/>
</dbReference>
<dbReference type="Gene3D" id="3.90.470.20">
    <property type="entry name" value="4'-phosphopantetheinyl transferase domain"/>
    <property type="match status" value="1"/>
</dbReference>
<comment type="cofactor">
    <cofactor evidence="8">
        <name>Mg(2+)</name>
        <dbReference type="ChEBI" id="CHEBI:18420"/>
    </cofactor>
</comment>
<protein>
    <recommendedName>
        <fullName evidence="8">Holo-[acyl-carrier-protein] synthase</fullName>
        <shortName evidence="8">Holo-ACP synthase</shortName>
        <ecNumber evidence="8">2.7.8.7</ecNumber>
    </recommendedName>
    <alternativeName>
        <fullName evidence="8">4'-phosphopantetheinyl transferase AcpS</fullName>
    </alternativeName>
</protein>
<evidence type="ECO:0000259" key="9">
    <source>
        <dbReference type="Pfam" id="PF01648"/>
    </source>
</evidence>
<comment type="subcellular location">
    <subcellularLocation>
        <location evidence="8">Cytoplasm</location>
    </subcellularLocation>
</comment>
<dbReference type="Pfam" id="PF01648">
    <property type="entry name" value="ACPS"/>
    <property type="match status" value="1"/>
</dbReference>
<dbReference type="STRING" id="251229.Chro_3654"/>
<dbReference type="HAMAP" id="MF_00101">
    <property type="entry name" value="AcpS"/>
    <property type="match status" value="1"/>
</dbReference>
<evidence type="ECO:0000256" key="5">
    <source>
        <dbReference type="ARBA" id="ARBA00022842"/>
    </source>
</evidence>
<dbReference type="GO" id="GO:0008897">
    <property type="term" value="F:holo-[acyl-carrier-protein] synthase activity"/>
    <property type="evidence" value="ECO:0007669"/>
    <property type="project" value="UniProtKB-UniRule"/>
</dbReference>
<keyword evidence="11" id="KW-1185">Reference proteome</keyword>
<comment type="catalytic activity">
    <reaction evidence="8">
        <text>apo-[ACP] + CoA = holo-[ACP] + adenosine 3',5'-bisphosphate + H(+)</text>
        <dbReference type="Rhea" id="RHEA:12068"/>
        <dbReference type="Rhea" id="RHEA-COMP:9685"/>
        <dbReference type="Rhea" id="RHEA-COMP:9690"/>
        <dbReference type="ChEBI" id="CHEBI:15378"/>
        <dbReference type="ChEBI" id="CHEBI:29999"/>
        <dbReference type="ChEBI" id="CHEBI:57287"/>
        <dbReference type="ChEBI" id="CHEBI:58343"/>
        <dbReference type="ChEBI" id="CHEBI:64479"/>
        <dbReference type="EC" id="2.7.8.7"/>
    </reaction>
</comment>
<keyword evidence="3 8" id="KW-0479">Metal-binding</keyword>
<evidence type="ECO:0000256" key="2">
    <source>
        <dbReference type="ARBA" id="ARBA00022679"/>
    </source>
</evidence>
<name>K9U4C5_CHRTP</name>
<keyword evidence="2 8" id="KW-0808">Transferase</keyword>
<keyword evidence="5 8" id="KW-0460">Magnesium</keyword>
<comment type="function">
    <text evidence="8">Transfers the 4'-phosphopantetheine moiety from coenzyme A to a Ser of acyl-carrier-protein.</text>
</comment>
<dbReference type="InterPro" id="IPR037143">
    <property type="entry name" value="4-PPantetheinyl_Trfase_dom_sf"/>
</dbReference>
<proteinExistence type="inferred from homology"/>
<dbReference type="NCBIfam" id="TIGR00516">
    <property type="entry name" value="acpS"/>
    <property type="match status" value="1"/>
</dbReference>
<dbReference type="InterPro" id="IPR004568">
    <property type="entry name" value="Ppantetheine-prot_Trfase_dom"/>
</dbReference>
<evidence type="ECO:0000256" key="7">
    <source>
        <dbReference type="ARBA" id="ARBA00023160"/>
    </source>
</evidence>
<evidence type="ECO:0000256" key="3">
    <source>
        <dbReference type="ARBA" id="ARBA00022723"/>
    </source>
</evidence>
<feature type="domain" description="4'-phosphopantetheinyl transferase" evidence="9">
    <location>
        <begin position="10"/>
        <end position="103"/>
    </location>
</feature>
<evidence type="ECO:0000256" key="8">
    <source>
        <dbReference type="HAMAP-Rule" id="MF_00101"/>
    </source>
</evidence>
<gene>
    <name evidence="8" type="primary">acpS</name>
    <name evidence="10" type="ORF">Chro_3654</name>
</gene>
<keyword evidence="1 8" id="KW-0444">Lipid biosynthesis</keyword>
<keyword evidence="4 8" id="KW-0276">Fatty acid metabolism</keyword>
<dbReference type="OrthoDB" id="517356at2"/>
<dbReference type="InterPro" id="IPR008278">
    <property type="entry name" value="4-PPantetheinyl_Trfase_dom"/>
</dbReference>
<dbReference type="GO" id="GO:0006633">
    <property type="term" value="P:fatty acid biosynthetic process"/>
    <property type="evidence" value="ECO:0007669"/>
    <property type="project" value="UniProtKB-UniRule"/>
</dbReference>
<dbReference type="eggNOG" id="COG0736">
    <property type="taxonomic scope" value="Bacteria"/>
</dbReference>
<evidence type="ECO:0000256" key="4">
    <source>
        <dbReference type="ARBA" id="ARBA00022832"/>
    </source>
</evidence>
<evidence type="ECO:0000313" key="10">
    <source>
        <dbReference type="EMBL" id="AFY89099.1"/>
    </source>
</evidence>
<dbReference type="Proteomes" id="UP000010384">
    <property type="component" value="Chromosome"/>
</dbReference>
<feature type="binding site" evidence="8">
    <location>
        <position position="58"/>
    </location>
    <ligand>
        <name>Mg(2+)</name>
        <dbReference type="ChEBI" id="CHEBI:18420"/>
    </ligand>
</feature>
<dbReference type="AlphaFoldDB" id="K9U4C5"/>
<dbReference type="RefSeq" id="WP_015155643.1">
    <property type="nucleotide sequence ID" value="NC_019695.1"/>
</dbReference>